<dbReference type="SUPFAM" id="SSF54060">
    <property type="entry name" value="His-Me finger endonucleases"/>
    <property type="match status" value="1"/>
</dbReference>
<keyword evidence="7" id="KW-0460">Magnesium</keyword>
<evidence type="ECO:0000256" key="4">
    <source>
        <dbReference type="ARBA" id="ARBA00022723"/>
    </source>
</evidence>
<dbReference type="Proteomes" id="UP001500459">
    <property type="component" value="Unassembled WGS sequence"/>
</dbReference>
<gene>
    <name evidence="10" type="ORF">GCM10022393_25170</name>
</gene>
<dbReference type="InterPro" id="IPR018524">
    <property type="entry name" value="DNA/RNA_endonuclease_AS"/>
</dbReference>
<keyword evidence="6" id="KW-0378">Hydrolase</keyword>
<protein>
    <recommendedName>
        <fullName evidence="12">DNA/RNA non-specific endonuclease</fullName>
    </recommendedName>
</protein>
<dbReference type="Pfam" id="PF01223">
    <property type="entry name" value="Endonuclease_NS"/>
    <property type="match status" value="1"/>
</dbReference>
<dbReference type="InterPro" id="IPR040255">
    <property type="entry name" value="Non-specific_endonuclease"/>
</dbReference>
<dbReference type="PANTHER" id="PTHR13966:SF5">
    <property type="entry name" value="ENDONUCLEASE G, MITOCHONDRIAL"/>
    <property type="match status" value="1"/>
</dbReference>
<keyword evidence="3" id="KW-0540">Nuclease</keyword>
<evidence type="ECO:0000259" key="9">
    <source>
        <dbReference type="SMART" id="SM00892"/>
    </source>
</evidence>
<evidence type="ECO:0000256" key="3">
    <source>
        <dbReference type="ARBA" id="ARBA00022722"/>
    </source>
</evidence>
<dbReference type="CDD" id="cd00091">
    <property type="entry name" value="NUC"/>
    <property type="match status" value="1"/>
</dbReference>
<feature type="domain" description="DNA/RNA non-specific endonuclease/pyrophosphatase/phosphodiesterase" evidence="9">
    <location>
        <begin position="231"/>
        <end position="441"/>
    </location>
</feature>
<reference evidence="11" key="1">
    <citation type="journal article" date="2019" name="Int. J. Syst. Evol. Microbiol.">
        <title>The Global Catalogue of Microorganisms (GCM) 10K type strain sequencing project: providing services to taxonomists for standard genome sequencing and annotation.</title>
        <authorList>
            <consortium name="The Broad Institute Genomics Platform"/>
            <consortium name="The Broad Institute Genome Sequencing Center for Infectious Disease"/>
            <person name="Wu L."/>
            <person name="Ma J."/>
        </authorList>
    </citation>
    <scope>NUCLEOTIDE SEQUENCE [LARGE SCALE GENOMIC DNA]</scope>
    <source>
        <strain evidence="11">JCM 17106</strain>
    </source>
</reference>
<evidence type="ECO:0000313" key="11">
    <source>
        <dbReference type="Proteomes" id="UP001500459"/>
    </source>
</evidence>
<evidence type="ECO:0000256" key="2">
    <source>
        <dbReference type="ARBA" id="ARBA00010052"/>
    </source>
</evidence>
<dbReference type="Gene3D" id="3.40.570.10">
    <property type="entry name" value="Extracellular Endonuclease, subunit A"/>
    <property type="match status" value="1"/>
</dbReference>
<dbReference type="InterPro" id="IPR044929">
    <property type="entry name" value="DNA/RNA_non-sp_Endonuclease_sf"/>
</dbReference>
<dbReference type="EMBL" id="BAABCW010000010">
    <property type="protein sequence ID" value="GAA3510613.1"/>
    <property type="molecule type" value="Genomic_DNA"/>
</dbReference>
<evidence type="ECO:0000256" key="6">
    <source>
        <dbReference type="ARBA" id="ARBA00022801"/>
    </source>
</evidence>
<accession>A0ABP6UM43</accession>
<comment type="cofactor">
    <cofactor evidence="1">
        <name>Mg(2+)</name>
        <dbReference type="ChEBI" id="CHEBI:18420"/>
    </cofactor>
</comment>
<dbReference type="PANTHER" id="PTHR13966">
    <property type="entry name" value="ENDONUCLEASE RELATED"/>
    <property type="match status" value="1"/>
</dbReference>
<comment type="caution">
    <text evidence="10">The sequence shown here is derived from an EMBL/GenBank/DDBJ whole genome shotgun (WGS) entry which is preliminary data.</text>
</comment>
<dbReference type="InterPro" id="IPR001604">
    <property type="entry name" value="Endo_G_ENPP1-like_dom"/>
</dbReference>
<evidence type="ECO:0000313" key="10">
    <source>
        <dbReference type="EMBL" id="GAA3510613.1"/>
    </source>
</evidence>
<comment type="similarity">
    <text evidence="2">Belongs to the DNA/RNA non-specific endonuclease family.</text>
</comment>
<dbReference type="SMART" id="SM00892">
    <property type="entry name" value="Endonuclease_NS"/>
    <property type="match status" value="1"/>
</dbReference>
<feature type="domain" description="ENPP1-3/EXOG-like endonuclease/phosphodiesterase" evidence="8">
    <location>
        <begin position="232"/>
        <end position="441"/>
    </location>
</feature>
<dbReference type="InterPro" id="IPR020821">
    <property type="entry name" value="ENPP1-3/EXOG-like_nuc-like"/>
</dbReference>
<keyword evidence="11" id="KW-1185">Reference proteome</keyword>
<name>A0ABP6UM43_9FLAO</name>
<proteinExistence type="inferred from homology"/>
<evidence type="ECO:0000256" key="5">
    <source>
        <dbReference type="ARBA" id="ARBA00022759"/>
    </source>
</evidence>
<sequence length="456" mass="49559">MLFSCSIQEQPIQDTTLESIPLKINGELKTAIHYYDNQGPHEHQHSEKRVVGFTETFESGTKFSYAGGSVTLTASGNWYLSDALIGTSASDQKFGSKSIRIQNTGYAIMSFDMDNGAQTVTIRHAKYGSDDTSTWRLIASYDSGASWFYAGDTITTSSTSLNTVSFTVNESRGVRYGVYKTSGGSNRINIDNIEISTGTNSGGGGTASQDSNLTFGNPSDAGTSATNYFLSKPDYTLSYNNDKGTANWVSWHLSTAWTGDEPRCNCFKSDTSLPSGFFRATTDDYTNSGFDRGHLCASADRDATEDSNESTYYMTNIAPQAPDNNQRSWANFENYLRDLTLEGNEIHIVAGVIGSGGTGSNGFANTIDGGNITVPDSFWKVALVLPNGTDDINRVTTSTRIIAINVPNDQDISSDWTQFRTSVNSIESLTGYDLFENITNSVESVLESRVDNEPSN</sequence>
<evidence type="ECO:0000256" key="1">
    <source>
        <dbReference type="ARBA" id="ARBA00001946"/>
    </source>
</evidence>
<dbReference type="InterPro" id="IPR044925">
    <property type="entry name" value="His-Me_finger_sf"/>
</dbReference>
<dbReference type="PROSITE" id="PS01070">
    <property type="entry name" value="NUCLEASE_NON_SPEC"/>
    <property type="match status" value="1"/>
</dbReference>
<keyword evidence="5" id="KW-0255">Endonuclease</keyword>
<keyword evidence="4" id="KW-0479">Metal-binding</keyword>
<dbReference type="SMART" id="SM00477">
    <property type="entry name" value="NUC"/>
    <property type="match status" value="1"/>
</dbReference>
<evidence type="ECO:0000256" key="7">
    <source>
        <dbReference type="ARBA" id="ARBA00022842"/>
    </source>
</evidence>
<evidence type="ECO:0000259" key="8">
    <source>
        <dbReference type="SMART" id="SM00477"/>
    </source>
</evidence>
<evidence type="ECO:0008006" key="12">
    <source>
        <dbReference type="Google" id="ProtNLM"/>
    </source>
</evidence>
<organism evidence="10 11">
    <name type="scientific">Aquimarina addita</name>
    <dbReference type="NCBI Taxonomy" id="870485"/>
    <lineage>
        <taxon>Bacteria</taxon>
        <taxon>Pseudomonadati</taxon>
        <taxon>Bacteroidota</taxon>
        <taxon>Flavobacteriia</taxon>
        <taxon>Flavobacteriales</taxon>
        <taxon>Flavobacteriaceae</taxon>
        <taxon>Aquimarina</taxon>
    </lineage>
</organism>